<dbReference type="InterPro" id="IPR006664">
    <property type="entry name" value="OMP_bac"/>
</dbReference>
<dbReference type="PROSITE" id="PS51123">
    <property type="entry name" value="OMPA_2"/>
    <property type="match status" value="1"/>
</dbReference>
<dbReference type="Pfam" id="PF00691">
    <property type="entry name" value="OmpA"/>
    <property type="match status" value="1"/>
</dbReference>
<sequence>MLKRILIFLMIFSGCMAPVLAQENDKVNEKQQAKVKAKADERYNEYSFSPAIDIYKKVLEKGYVSQDLLKRLGNSYYFNAKYEEAANVYQRLAETYPDETEPDYFFRYAQSLKTLGDYEASKEIMGKFKAMTAVEGSRYDDDYLAKIEENSGRYDVKPFPYNSKYSDFAASYYEQGLIFSSDRDTGNLARYRHTWNSRDFLDLYKVNADSISNDNVVKLPGDVNTRLHESTSVVTKDGTTMYFTRNNFLDGKKYKDQEGVIRLKIYSAELIDGEWTNVLELPFNNDSYSVAHPVLSPDEKRLYFVSDMPGSVGESDIFMTEIIGDGTYGPIVNLGKNINTRARETFPYITKDGVLYFSSDGHQGLGGLDVFATKIAFGNFDEPVVNVGKPINGNQDDFAFIIDNESKEGYFSSNREGGLGEDDIYSFEETKPLVLDCIQEVTGTVRDRISNEVLAGATVKIIDEENNEVSSTLTDSKGNYVLSLDCSKGNFVRASRDGYVPAEEYLNVSYGKPRIVDFYLERDLVTGGFGDDLAKLLQLSTIYFDLNKYNIRSDAEIEIQKVIVAMEKYPSLKIKVNSHTDSRGNDAYNLWLSQKRAQSTVDYMVSKGISADRLQGEGYGETRLVNQCANGVRCTSDEHQLNRRSEFIIFE</sequence>
<dbReference type="Gene3D" id="2.60.40.1120">
    <property type="entry name" value="Carboxypeptidase-like, regulatory domain"/>
    <property type="match status" value="1"/>
</dbReference>
<dbReference type="PANTHER" id="PTHR30329">
    <property type="entry name" value="STATOR ELEMENT OF FLAGELLAR MOTOR COMPLEX"/>
    <property type="match status" value="1"/>
</dbReference>
<comment type="subcellular location">
    <subcellularLocation>
        <location evidence="1">Cell outer membrane</location>
    </subcellularLocation>
</comment>
<dbReference type="Pfam" id="PF07676">
    <property type="entry name" value="PD40"/>
    <property type="match status" value="2"/>
</dbReference>
<keyword evidence="6" id="KW-0732">Signal</keyword>
<dbReference type="OrthoDB" id="9809364at2"/>
<gene>
    <name evidence="8" type="ORF">SAMN04488116_3232</name>
</gene>
<feature type="chain" id="PRO_5009912934" evidence="6">
    <location>
        <begin position="22"/>
        <end position="651"/>
    </location>
</feature>
<keyword evidence="4" id="KW-0802">TPR repeat</keyword>
<dbReference type="InterPro" id="IPR011042">
    <property type="entry name" value="6-blade_b-propeller_TolB-like"/>
</dbReference>
<dbReference type="InterPro" id="IPR050330">
    <property type="entry name" value="Bact_OuterMem_StrucFunc"/>
</dbReference>
<dbReference type="SUPFAM" id="SSF103088">
    <property type="entry name" value="OmpA-like"/>
    <property type="match status" value="1"/>
</dbReference>
<dbReference type="InterPro" id="IPR008969">
    <property type="entry name" value="CarboxyPept-like_regulatory"/>
</dbReference>
<reference evidence="9" key="1">
    <citation type="submission" date="2016-11" db="EMBL/GenBank/DDBJ databases">
        <authorList>
            <person name="Varghese N."/>
            <person name="Submissions S."/>
        </authorList>
    </citation>
    <scope>NUCLEOTIDE SEQUENCE [LARGE SCALE GENOMIC DNA]</scope>
    <source>
        <strain evidence="9">DSM 22638</strain>
    </source>
</reference>
<dbReference type="InterPro" id="IPR011659">
    <property type="entry name" value="WD40"/>
</dbReference>
<dbReference type="Proteomes" id="UP000184532">
    <property type="component" value="Unassembled WGS sequence"/>
</dbReference>
<protein>
    <submittedName>
        <fullName evidence="8">WD40-like Beta Propeller Repeat</fullName>
    </submittedName>
</protein>
<dbReference type="Gene3D" id="2.120.10.30">
    <property type="entry name" value="TolB, C-terminal domain"/>
    <property type="match status" value="1"/>
</dbReference>
<keyword evidence="9" id="KW-1185">Reference proteome</keyword>
<dbReference type="Gene3D" id="3.30.1330.60">
    <property type="entry name" value="OmpA-like domain"/>
    <property type="match status" value="1"/>
</dbReference>
<evidence type="ECO:0000256" key="6">
    <source>
        <dbReference type="SAM" id="SignalP"/>
    </source>
</evidence>
<dbReference type="STRING" id="570519.SAMN04488116_3232"/>
<dbReference type="AlphaFoldDB" id="A0A1M5PH15"/>
<dbReference type="RefSeq" id="WP_073181499.1">
    <property type="nucleotide sequence ID" value="NZ_FQWL01000007.1"/>
</dbReference>
<dbReference type="CDD" id="cd07185">
    <property type="entry name" value="OmpA_C-like"/>
    <property type="match status" value="1"/>
</dbReference>
<evidence type="ECO:0000256" key="3">
    <source>
        <dbReference type="ARBA" id="ARBA00023237"/>
    </source>
</evidence>
<dbReference type="InterPro" id="IPR011990">
    <property type="entry name" value="TPR-like_helical_dom_sf"/>
</dbReference>
<dbReference type="InterPro" id="IPR019734">
    <property type="entry name" value="TPR_rpt"/>
</dbReference>
<proteinExistence type="predicted"/>
<evidence type="ECO:0000256" key="4">
    <source>
        <dbReference type="PROSITE-ProRule" id="PRU00339"/>
    </source>
</evidence>
<dbReference type="Pfam" id="PF13620">
    <property type="entry name" value="CarboxypepD_reg"/>
    <property type="match status" value="1"/>
</dbReference>
<dbReference type="InterPro" id="IPR036737">
    <property type="entry name" value="OmpA-like_sf"/>
</dbReference>
<name>A0A1M5PH15_9FLAO</name>
<organism evidence="8 9">
    <name type="scientific">Flagellimonas flava</name>
    <dbReference type="NCBI Taxonomy" id="570519"/>
    <lineage>
        <taxon>Bacteria</taxon>
        <taxon>Pseudomonadati</taxon>
        <taxon>Bacteroidota</taxon>
        <taxon>Flavobacteriia</taxon>
        <taxon>Flavobacteriales</taxon>
        <taxon>Flavobacteriaceae</taxon>
        <taxon>Flagellimonas</taxon>
    </lineage>
</organism>
<dbReference type="PROSITE" id="PS51257">
    <property type="entry name" value="PROKAR_LIPOPROTEIN"/>
    <property type="match status" value="1"/>
</dbReference>
<dbReference type="SUPFAM" id="SSF82171">
    <property type="entry name" value="DPP6 N-terminal domain-like"/>
    <property type="match status" value="1"/>
</dbReference>
<evidence type="ECO:0000256" key="1">
    <source>
        <dbReference type="ARBA" id="ARBA00004442"/>
    </source>
</evidence>
<dbReference type="PANTHER" id="PTHR30329:SF21">
    <property type="entry name" value="LIPOPROTEIN YIAD-RELATED"/>
    <property type="match status" value="1"/>
</dbReference>
<dbReference type="SUPFAM" id="SSF48452">
    <property type="entry name" value="TPR-like"/>
    <property type="match status" value="1"/>
</dbReference>
<evidence type="ECO:0000313" key="9">
    <source>
        <dbReference type="Proteomes" id="UP000184532"/>
    </source>
</evidence>
<evidence type="ECO:0000256" key="2">
    <source>
        <dbReference type="ARBA" id="ARBA00023136"/>
    </source>
</evidence>
<evidence type="ECO:0000256" key="5">
    <source>
        <dbReference type="PROSITE-ProRule" id="PRU00473"/>
    </source>
</evidence>
<dbReference type="InterPro" id="IPR006665">
    <property type="entry name" value="OmpA-like"/>
</dbReference>
<dbReference type="GO" id="GO:0009279">
    <property type="term" value="C:cell outer membrane"/>
    <property type="evidence" value="ECO:0007669"/>
    <property type="project" value="UniProtKB-SubCell"/>
</dbReference>
<dbReference type="PROSITE" id="PS50005">
    <property type="entry name" value="TPR"/>
    <property type="match status" value="1"/>
</dbReference>
<accession>A0A1M5PH15</accession>
<keyword evidence="2 5" id="KW-0472">Membrane</keyword>
<dbReference type="SUPFAM" id="SSF49464">
    <property type="entry name" value="Carboxypeptidase regulatory domain-like"/>
    <property type="match status" value="1"/>
</dbReference>
<feature type="domain" description="OmpA-like" evidence="7">
    <location>
        <begin position="531"/>
        <end position="651"/>
    </location>
</feature>
<dbReference type="EMBL" id="FQWL01000007">
    <property type="protein sequence ID" value="SHH01076.1"/>
    <property type="molecule type" value="Genomic_DNA"/>
</dbReference>
<evidence type="ECO:0000259" key="7">
    <source>
        <dbReference type="PROSITE" id="PS51123"/>
    </source>
</evidence>
<dbReference type="PRINTS" id="PR01021">
    <property type="entry name" value="OMPADOMAIN"/>
</dbReference>
<keyword evidence="3" id="KW-0998">Cell outer membrane</keyword>
<feature type="repeat" description="TPR" evidence="4">
    <location>
        <begin position="66"/>
        <end position="99"/>
    </location>
</feature>
<evidence type="ECO:0000313" key="8">
    <source>
        <dbReference type="EMBL" id="SHH01076.1"/>
    </source>
</evidence>
<dbReference type="Gene3D" id="1.25.40.10">
    <property type="entry name" value="Tetratricopeptide repeat domain"/>
    <property type="match status" value="1"/>
</dbReference>
<feature type="signal peptide" evidence="6">
    <location>
        <begin position="1"/>
        <end position="21"/>
    </location>
</feature>